<dbReference type="EMBL" id="CM026423">
    <property type="protein sequence ID" value="KAG0583157.1"/>
    <property type="molecule type" value="Genomic_DNA"/>
</dbReference>
<dbReference type="InterPro" id="IPR028071">
    <property type="entry name" value="Macro-like_dom"/>
</dbReference>
<feature type="domain" description="Macro" evidence="1">
    <location>
        <begin position="51"/>
        <end position="297"/>
    </location>
</feature>
<dbReference type="Pfam" id="PF14519">
    <property type="entry name" value="Macro_2"/>
    <property type="match status" value="1"/>
</dbReference>
<comment type="caution">
    <text evidence="2">The sequence shown here is derived from an EMBL/GenBank/DDBJ whole genome shotgun (WGS) entry which is preliminary data.</text>
</comment>
<name>A0A8T0IK02_CERPU</name>
<gene>
    <name evidence="2" type="ORF">KC19_3G113900</name>
</gene>
<dbReference type="SUPFAM" id="SSF52949">
    <property type="entry name" value="Macro domain-like"/>
    <property type="match status" value="1"/>
</dbReference>
<accession>A0A8T0IK02</accession>
<dbReference type="AlphaFoldDB" id="A0A8T0IK02"/>
<dbReference type="OrthoDB" id="6082470at2759"/>
<dbReference type="InterPro" id="IPR043472">
    <property type="entry name" value="Macro_dom-like"/>
</dbReference>
<sequence length="297" mass="32299">MAHSMEIDNGSAAEFRVQNSASSSECLKIVFVDLQQKLVSAWQEEITKELPSTLLEQKSRTISIAACQANFQDFLQSTQVDCMVSPANSFGLMDGGLDLAISKYYGGVANLVPVVRAALDDEWCGQQNVGTCLLVDAQKLVQFARQGEQAKNVPRYIAHVPTMRVPKVLHPDDDIAYRCTWALLTAIRKHNIEVAKQGQSSAGHERINSVLCAGFGTGAGQFPVDECARQMVLAVKHFAEKTSKSSSEEGELGGSSGLMTLWDEAEKIEDAVCSFAHEMKSGETPTSSSIFEKVFGK</sequence>
<keyword evidence="3" id="KW-1185">Reference proteome</keyword>
<dbReference type="CDD" id="cd02900">
    <property type="entry name" value="Macro_Appr_pase"/>
    <property type="match status" value="1"/>
</dbReference>
<dbReference type="SMART" id="SM00506">
    <property type="entry name" value="A1pp"/>
    <property type="match status" value="1"/>
</dbReference>
<dbReference type="InterPro" id="IPR002589">
    <property type="entry name" value="Macro_dom"/>
</dbReference>
<organism evidence="2 3">
    <name type="scientific">Ceratodon purpureus</name>
    <name type="common">Fire moss</name>
    <name type="synonym">Dicranum purpureum</name>
    <dbReference type="NCBI Taxonomy" id="3225"/>
    <lineage>
        <taxon>Eukaryota</taxon>
        <taxon>Viridiplantae</taxon>
        <taxon>Streptophyta</taxon>
        <taxon>Embryophyta</taxon>
        <taxon>Bryophyta</taxon>
        <taxon>Bryophytina</taxon>
        <taxon>Bryopsida</taxon>
        <taxon>Dicranidae</taxon>
        <taxon>Pseudoditrichales</taxon>
        <taxon>Ditrichaceae</taxon>
        <taxon>Ceratodon</taxon>
    </lineage>
</organism>
<evidence type="ECO:0000259" key="1">
    <source>
        <dbReference type="PROSITE" id="PS51154"/>
    </source>
</evidence>
<proteinExistence type="predicted"/>
<evidence type="ECO:0000313" key="2">
    <source>
        <dbReference type="EMBL" id="KAG0583157.1"/>
    </source>
</evidence>
<protein>
    <recommendedName>
        <fullName evidence="1">Macro domain-containing protein</fullName>
    </recommendedName>
</protein>
<dbReference type="Proteomes" id="UP000822688">
    <property type="component" value="Chromosome 3"/>
</dbReference>
<dbReference type="PROSITE" id="PS51154">
    <property type="entry name" value="MACRO"/>
    <property type="match status" value="1"/>
</dbReference>
<reference evidence="2" key="1">
    <citation type="submission" date="2020-06" db="EMBL/GenBank/DDBJ databases">
        <title>WGS assembly of Ceratodon purpureus strain R40.</title>
        <authorList>
            <person name="Carey S.B."/>
            <person name="Jenkins J."/>
            <person name="Shu S."/>
            <person name="Lovell J.T."/>
            <person name="Sreedasyam A."/>
            <person name="Maumus F."/>
            <person name="Tiley G.P."/>
            <person name="Fernandez-Pozo N."/>
            <person name="Barry K."/>
            <person name="Chen C."/>
            <person name="Wang M."/>
            <person name="Lipzen A."/>
            <person name="Daum C."/>
            <person name="Saski C.A."/>
            <person name="Payton A.C."/>
            <person name="Mcbreen J.C."/>
            <person name="Conrad R.E."/>
            <person name="Kollar L.M."/>
            <person name="Olsson S."/>
            <person name="Huttunen S."/>
            <person name="Landis J.B."/>
            <person name="Wickett N.J."/>
            <person name="Johnson M.G."/>
            <person name="Rensing S.A."/>
            <person name="Grimwood J."/>
            <person name="Schmutz J."/>
            <person name="Mcdaniel S.F."/>
        </authorList>
    </citation>
    <scope>NUCLEOTIDE SEQUENCE</scope>
    <source>
        <strain evidence="2">R40</strain>
    </source>
</reference>
<dbReference type="Gene3D" id="3.40.220.10">
    <property type="entry name" value="Leucine Aminopeptidase, subunit E, domain 1"/>
    <property type="match status" value="1"/>
</dbReference>
<evidence type="ECO:0000313" key="3">
    <source>
        <dbReference type="Proteomes" id="UP000822688"/>
    </source>
</evidence>